<feature type="compositionally biased region" description="Acidic residues" evidence="3">
    <location>
        <begin position="1"/>
        <end position="12"/>
    </location>
</feature>
<keyword evidence="2" id="KW-0539">Nucleus</keyword>
<dbReference type="GeneID" id="105270985"/>
<dbReference type="Pfam" id="PF00808">
    <property type="entry name" value="CBFD_NFYB_HMF"/>
    <property type="match status" value="1"/>
</dbReference>
<sequence>METPESDTETPTEDQVANISISSRSEQSHDSQEEVESEPKEKLLKLPVGRVKHIVKSDPDVNLVNQEAIFLIAKSAELFIDSLSKEAFKYTFQAKKKTVQKKDLDQAIDNVDSLAFLEGMLEQMM</sequence>
<dbReference type="AlphaFoldDB" id="A0A9R1TKE8"/>
<gene>
    <name evidence="6" type="primary">LOC105270985</name>
</gene>
<evidence type="ECO:0000313" key="5">
    <source>
        <dbReference type="Proteomes" id="UP000694866"/>
    </source>
</evidence>
<dbReference type="RefSeq" id="XP_011310558.1">
    <property type="nucleotide sequence ID" value="XM_011312256.1"/>
</dbReference>
<feature type="compositionally biased region" description="Basic and acidic residues" evidence="3">
    <location>
        <begin position="26"/>
        <end position="41"/>
    </location>
</feature>
<protein>
    <submittedName>
        <fullName evidence="6">DNA polymerase epsilon subunit 4</fullName>
    </submittedName>
</protein>
<dbReference type="InterPro" id="IPR009072">
    <property type="entry name" value="Histone-fold"/>
</dbReference>
<evidence type="ECO:0000256" key="3">
    <source>
        <dbReference type="SAM" id="MobiDB-lite"/>
    </source>
</evidence>
<dbReference type="CDD" id="cd22929">
    <property type="entry name" value="HFD_POLE4-like"/>
    <property type="match status" value="1"/>
</dbReference>
<accession>A0A9R1TKE8</accession>
<dbReference type="KEGG" id="fas:105270985"/>
<organism evidence="5 6">
    <name type="scientific">Fopius arisanus</name>
    <dbReference type="NCBI Taxonomy" id="64838"/>
    <lineage>
        <taxon>Eukaryota</taxon>
        <taxon>Metazoa</taxon>
        <taxon>Ecdysozoa</taxon>
        <taxon>Arthropoda</taxon>
        <taxon>Hexapoda</taxon>
        <taxon>Insecta</taxon>
        <taxon>Pterygota</taxon>
        <taxon>Neoptera</taxon>
        <taxon>Endopterygota</taxon>
        <taxon>Hymenoptera</taxon>
        <taxon>Apocrita</taxon>
        <taxon>Ichneumonoidea</taxon>
        <taxon>Braconidae</taxon>
        <taxon>Opiinae</taxon>
        <taxon>Fopius</taxon>
    </lineage>
</organism>
<dbReference type="CTD" id="56655"/>
<dbReference type="GO" id="GO:0008622">
    <property type="term" value="C:epsilon DNA polymerase complex"/>
    <property type="evidence" value="ECO:0007669"/>
    <property type="project" value="TreeGrafter"/>
</dbReference>
<evidence type="ECO:0000259" key="4">
    <source>
        <dbReference type="Pfam" id="PF00808"/>
    </source>
</evidence>
<dbReference type="OrthoDB" id="636685at2759"/>
<dbReference type="SUPFAM" id="SSF47113">
    <property type="entry name" value="Histone-fold"/>
    <property type="match status" value="1"/>
</dbReference>
<proteinExistence type="predicted"/>
<dbReference type="InterPro" id="IPR050568">
    <property type="entry name" value="Transcr_DNA_Rep_Reg"/>
</dbReference>
<comment type="subcellular location">
    <subcellularLocation>
        <location evidence="1">Nucleus</location>
    </subcellularLocation>
</comment>
<evidence type="ECO:0000256" key="2">
    <source>
        <dbReference type="ARBA" id="ARBA00023242"/>
    </source>
</evidence>
<dbReference type="GO" id="GO:0046982">
    <property type="term" value="F:protein heterodimerization activity"/>
    <property type="evidence" value="ECO:0007669"/>
    <property type="project" value="InterPro"/>
</dbReference>
<dbReference type="Gene3D" id="1.10.20.10">
    <property type="entry name" value="Histone, subunit A"/>
    <property type="match status" value="1"/>
</dbReference>
<feature type="domain" description="Transcription factor CBF/NF-Y/archaeal histone" evidence="4">
    <location>
        <begin position="45"/>
        <end position="108"/>
    </location>
</feature>
<reference evidence="6" key="1">
    <citation type="submission" date="2025-08" db="UniProtKB">
        <authorList>
            <consortium name="RefSeq"/>
        </authorList>
    </citation>
    <scope>IDENTIFICATION</scope>
    <source>
        <strain evidence="6">USDA-PBARC FA_bdor</strain>
        <tissue evidence="6">Whole organism</tissue>
    </source>
</reference>
<evidence type="ECO:0000256" key="1">
    <source>
        <dbReference type="ARBA" id="ARBA00004123"/>
    </source>
</evidence>
<dbReference type="InterPro" id="IPR003958">
    <property type="entry name" value="CBFA_NFYB_domain"/>
</dbReference>
<keyword evidence="5" id="KW-1185">Reference proteome</keyword>
<dbReference type="GO" id="GO:0006261">
    <property type="term" value="P:DNA-templated DNA replication"/>
    <property type="evidence" value="ECO:0007669"/>
    <property type="project" value="TreeGrafter"/>
</dbReference>
<feature type="compositionally biased region" description="Polar residues" evidence="3">
    <location>
        <begin position="15"/>
        <end position="25"/>
    </location>
</feature>
<dbReference type="PANTHER" id="PTHR10252:SF79">
    <property type="entry name" value="DNA POLYMERASE EPSILON SUBUNIT 4"/>
    <property type="match status" value="1"/>
</dbReference>
<dbReference type="PANTHER" id="PTHR10252">
    <property type="entry name" value="HISTONE-LIKE TRANSCRIPTION FACTOR CCAAT-RELATED"/>
    <property type="match status" value="1"/>
</dbReference>
<feature type="region of interest" description="Disordered" evidence="3">
    <location>
        <begin position="1"/>
        <end position="41"/>
    </location>
</feature>
<dbReference type="Proteomes" id="UP000694866">
    <property type="component" value="Unplaced"/>
</dbReference>
<name>A0A9R1TKE8_9HYME</name>
<evidence type="ECO:0000313" key="6">
    <source>
        <dbReference type="RefSeq" id="XP_011310558.1"/>
    </source>
</evidence>